<dbReference type="EMBL" id="LUTY01000896">
    <property type="protein sequence ID" value="OAD22518.1"/>
    <property type="molecule type" value="Genomic_DNA"/>
</dbReference>
<name>A0A176S3M1_9GAMM</name>
<reference evidence="1 2" key="1">
    <citation type="submission" date="2016-05" db="EMBL/GenBank/DDBJ databases">
        <title>Single-cell genome of chain-forming Candidatus Thiomargarita nelsonii and comparison to other large sulfur-oxidizing bacteria.</title>
        <authorList>
            <person name="Winkel M."/>
            <person name="Salman V."/>
            <person name="Woyke T."/>
            <person name="Schulz-Vogt H."/>
            <person name="Richter M."/>
            <person name="Flood B."/>
            <person name="Bailey J."/>
            <person name="Amann R."/>
            <person name="Mussmann M."/>
        </authorList>
    </citation>
    <scope>NUCLEOTIDE SEQUENCE [LARGE SCALE GENOMIC DNA]</scope>
    <source>
        <strain evidence="1 2">THI036</strain>
    </source>
</reference>
<accession>A0A176S3M1</accession>
<proteinExistence type="predicted"/>
<dbReference type="Proteomes" id="UP000076962">
    <property type="component" value="Unassembled WGS sequence"/>
</dbReference>
<comment type="caution">
    <text evidence="1">The sequence shown here is derived from an EMBL/GenBank/DDBJ whole genome shotgun (WGS) entry which is preliminary data.</text>
</comment>
<evidence type="ECO:0000313" key="1">
    <source>
        <dbReference type="EMBL" id="OAD22518.1"/>
    </source>
</evidence>
<gene>
    <name evidence="1" type="ORF">THIOM_001675</name>
</gene>
<dbReference type="AlphaFoldDB" id="A0A176S3M1"/>
<protein>
    <submittedName>
        <fullName evidence="1">Uncharacterized protein</fullName>
    </submittedName>
</protein>
<organism evidence="1 2">
    <name type="scientific">Candidatus Thiomargarita nelsonii</name>
    <dbReference type="NCBI Taxonomy" id="1003181"/>
    <lineage>
        <taxon>Bacteria</taxon>
        <taxon>Pseudomonadati</taxon>
        <taxon>Pseudomonadota</taxon>
        <taxon>Gammaproteobacteria</taxon>
        <taxon>Thiotrichales</taxon>
        <taxon>Thiotrichaceae</taxon>
        <taxon>Thiomargarita</taxon>
    </lineage>
</organism>
<keyword evidence="2" id="KW-1185">Reference proteome</keyword>
<sequence>MGMVLVVYRVRERHELRMGRGPQLRPRVRQQQDYRLLRVAGARRTIGHLRL</sequence>
<evidence type="ECO:0000313" key="2">
    <source>
        <dbReference type="Proteomes" id="UP000076962"/>
    </source>
</evidence>